<comment type="caution">
    <text evidence="1">The sequence shown here is derived from an EMBL/GenBank/DDBJ whole genome shotgun (WGS) entry which is preliminary data.</text>
</comment>
<sequence>MAQIYAKTTFALIVATGEYMNTPIPGVSQDRAQPPDPVDSPWKSLASTKWRTRAWTYQESILPRRKLYIMDNQVWFECQEAIMYESLSAAHFRREKILHKVGNTNGPDHSTDGVSKQNGNTQWEDYKRHLSAYSVLSLSSATDIFNAFDGITNALYGSKSTTFGLPFVDFEKAILWDVFVREDRDEKASHDIRKANDVIIPSWSWASIRGHISIKRKSYAFFAVNAPVVSGALVNWLEFDKTDTCPRILVLGV</sequence>
<protein>
    <recommendedName>
        <fullName evidence="3">Heterokaryon incompatibility domain-containing protein</fullName>
    </recommendedName>
</protein>
<accession>A0A9P4M0N3</accession>
<evidence type="ECO:0008006" key="3">
    <source>
        <dbReference type="Google" id="ProtNLM"/>
    </source>
</evidence>
<reference evidence="1" key="1">
    <citation type="journal article" date="2020" name="Stud. Mycol.">
        <title>101 Dothideomycetes genomes: a test case for predicting lifestyles and emergence of pathogens.</title>
        <authorList>
            <person name="Haridas S."/>
            <person name="Albert R."/>
            <person name="Binder M."/>
            <person name="Bloem J."/>
            <person name="Labutti K."/>
            <person name="Salamov A."/>
            <person name="Andreopoulos B."/>
            <person name="Baker S."/>
            <person name="Barry K."/>
            <person name="Bills G."/>
            <person name="Bluhm B."/>
            <person name="Cannon C."/>
            <person name="Castanera R."/>
            <person name="Culley D."/>
            <person name="Daum C."/>
            <person name="Ezra D."/>
            <person name="Gonzalez J."/>
            <person name="Henrissat B."/>
            <person name="Kuo A."/>
            <person name="Liang C."/>
            <person name="Lipzen A."/>
            <person name="Lutzoni F."/>
            <person name="Magnuson J."/>
            <person name="Mondo S."/>
            <person name="Nolan M."/>
            <person name="Ohm R."/>
            <person name="Pangilinan J."/>
            <person name="Park H.-J."/>
            <person name="Ramirez L."/>
            <person name="Alfaro M."/>
            <person name="Sun H."/>
            <person name="Tritt A."/>
            <person name="Yoshinaga Y."/>
            <person name="Zwiers L.-H."/>
            <person name="Turgeon B."/>
            <person name="Goodwin S."/>
            <person name="Spatafora J."/>
            <person name="Crous P."/>
            <person name="Grigoriev I."/>
        </authorList>
    </citation>
    <scope>NUCLEOTIDE SEQUENCE</scope>
    <source>
        <strain evidence="1">CBS 133067</strain>
    </source>
</reference>
<dbReference type="PANTHER" id="PTHR33112">
    <property type="entry name" value="DOMAIN PROTEIN, PUTATIVE-RELATED"/>
    <property type="match status" value="1"/>
</dbReference>
<dbReference type="PANTHER" id="PTHR33112:SF1">
    <property type="entry name" value="HETEROKARYON INCOMPATIBILITY DOMAIN-CONTAINING PROTEIN"/>
    <property type="match status" value="1"/>
</dbReference>
<dbReference type="OrthoDB" id="5135333at2759"/>
<dbReference type="Proteomes" id="UP000799772">
    <property type="component" value="Unassembled WGS sequence"/>
</dbReference>
<organism evidence="1 2">
    <name type="scientific">Rhizodiscina lignyota</name>
    <dbReference type="NCBI Taxonomy" id="1504668"/>
    <lineage>
        <taxon>Eukaryota</taxon>
        <taxon>Fungi</taxon>
        <taxon>Dikarya</taxon>
        <taxon>Ascomycota</taxon>
        <taxon>Pezizomycotina</taxon>
        <taxon>Dothideomycetes</taxon>
        <taxon>Pleosporomycetidae</taxon>
        <taxon>Aulographales</taxon>
        <taxon>Rhizodiscinaceae</taxon>
        <taxon>Rhizodiscina</taxon>
    </lineage>
</organism>
<dbReference type="EMBL" id="ML978145">
    <property type="protein sequence ID" value="KAF2092485.1"/>
    <property type="molecule type" value="Genomic_DNA"/>
</dbReference>
<proteinExistence type="predicted"/>
<dbReference type="AlphaFoldDB" id="A0A9P4M0N3"/>
<name>A0A9P4M0N3_9PEZI</name>
<gene>
    <name evidence="1" type="ORF">NA57DRAFT_82200</name>
</gene>
<evidence type="ECO:0000313" key="2">
    <source>
        <dbReference type="Proteomes" id="UP000799772"/>
    </source>
</evidence>
<evidence type="ECO:0000313" key="1">
    <source>
        <dbReference type="EMBL" id="KAF2092485.1"/>
    </source>
</evidence>
<keyword evidence="2" id="KW-1185">Reference proteome</keyword>